<dbReference type="InterPro" id="IPR039425">
    <property type="entry name" value="RNA_pol_sigma-70-like"/>
</dbReference>
<dbReference type="InterPro" id="IPR014284">
    <property type="entry name" value="RNA_pol_sigma-70_dom"/>
</dbReference>
<dbReference type="SUPFAM" id="SSF88659">
    <property type="entry name" value="Sigma3 and sigma4 domains of RNA polymerase sigma factors"/>
    <property type="match status" value="1"/>
</dbReference>
<evidence type="ECO:0000313" key="8">
    <source>
        <dbReference type="EMBL" id="RGE64492.1"/>
    </source>
</evidence>
<keyword evidence="2" id="KW-0805">Transcription regulation</keyword>
<dbReference type="AlphaFoldDB" id="A0A3E3IBR3"/>
<evidence type="ECO:0000256" key="2">
    <source>
        <dbReference type="ARBA" id="ARBA00023015"/>
    </source>
</evidence>
<proteinExistence type="inferred from homology"/>
<dbReference type="InterPro" id="IPR013324">
    <property type="entry name" value="RNA_pol_sigma_r3/r4-like"/>
</dbReference>
<keyword evidence="3" id="KW-0731">Sigma factor</keyword>
<dbReference type="GO" id="GO:0006352">
    <property type="term" value="P:DNA-templated transcription initiation"/>
    <property type="evidence" value="ECO:0007669"/>
    <property type="project" value="InterPro"/>
</dbReference>
<evidence type="ECO:0000313" key="9">
    <source>
        <dbReference type="Proteomes" id="UP000260812"/>
    </source>
</evidence>
<dbReference type="Pfam" id="PF04542">
    <property type="entry name" value="Sigma70_r2"/>
    <property type="match status" value="1"/>
</dbReference>
<evidence type="ECO:0000256" key="3">
    <source>
        <dbReference type="ARBA" id="ARBA00023082"/>
    </source>
</evidence>
<dbReference type="PANTHER" id="PTHR43133:SF8">
    <property type="entry name" value="RNA POLYMERASE SIGMA FACTOR HI_1459-RELATED"/>
    <property type="match status" value="1"/>
</dbReference>
<organism evidence="8 9">
    <name type="scientific">Eisenbergiella massiliensis</name>
    <dbReference type="NCBI Taxonomy" id="1720294"/>
    <lineage>
        <taxon>Bacteria</taxon>
        <taxon>Bacillati</taxon>
        <taxon>Bacillota</taxon>
        <taxon>Clostridia</taxon>
        <taxon>Lachnospirales</taxon>
        <taxon>Lachnospiraceae</taxon>
        <taxon>Eisenbergiella</taxon>
    </lineage>
</organism>
<comment type="caution">
    <text evidence="8">The sequence shown here is derived from an EMBL/GenBank/DDBJ whole genome shotgun (WGS) entry which is preliminary data.</text>
</comment>
<dbReference type="InterPro" id="IPR013325">
    <property type="entry name" value="RNA_pol_sigma_r2"/>
</dbReference>
<protein>
    <submittedName>
        <fullName evidence="8">Sigma-70 family RNA polymerase sigma factor</fullName>
    </submittedName>
</protein>
<dbReference type="Proteomes" id="UP000260812">
    <property type="component" value="Unassembled WGS sequence"/>
</dbReference>
<dbReference type="RefSeq" id="WP_117544024.1">
    <property type="nucleotide sequence ID" value="NZ_CANNOQ010000385.1"/>
</dbReference>
<dbReference type="NCBIfam" id="TIGR02937">
    <property type="entry name" value="sigma70-ECF"/>
    <property type="match status" value="1"/>
</dbReference>
<keyword evidence="9" id="KW-1185">Reference proteome</keyword>
<dbReference type="GO" id="GO:0003677">
    <property type="term" value="F:DNA binding"/>
    <property type="evidence" value="ECO:0007669"/>
    <property type="project" value="UniProtKB-KW"/>
</dbReference>
<sequence length="187" mass="21828">MDDEKIIELFWERSEQAISETADKYGGICRKIAWNILGNEEDTQECVNDTYLGAWNSIPPRRPGALRAYLCRIARNQAIKKYRLNTAAKRTCELTCVLEELEDCIPAPSSWEVEDQIEARELAGYLEEFLDTLKERDRLVFLRRYWFAQPVKSISRECGVTEHHAAVILERSRKKLKCFLEERGVRI</sequence>
<dbReference type="Gene3D" id="1.10.10.10">
    <property type="entry name" value="Winged helix-like DNA-binding domain superfamily/Winged helix DNA-binding domain"/>
    <property type="match status" value="1"/>
</dbReference>
<evidence type="ECO:0000256" key="5">
    <source>
        <dbReference type="ARBA" id="ARBA00023163"/>
    </source>
</evidence>
<keyword evidence="5" id="KW-0804">Transcription</keyword>
<dbReference type="EMBL" id="QVLV01000002">
    <property type="protein sequence ID" value="RGE64492.1"/>
    <property type="molecule type" value="Genomic_DNA"/>
</dbReference>
<dbReference type="InterPro" id="IPR013249">
    <property type="entry name" value="RNA_pol_sigma70_r4_t2"/>
</dbReference>
<evidence type="ECO:0000256" key="4">
    <source>
        <dbReference type="ARBA" id="ARBA00023125"/>
    </source>
</evidence>
<evidence type="ECO:0000259" key="7">
    <source>
        <dbReference type="Pfam" id="PF08281"/>
    </source>
</evidence>
<dbReference type="PANTHER" id="PTHR43133">
    <property type="entry name" value="RNA POLYMERASE ECF-TYPE SIGMA FACTO"/>
    <property type="match status" value="1"/>
</dbReference>
<feature type="domain" description="RNA polymerase sigma factor 70 region 4 type 2" evidence="7">
    <location>
        <begin position="125"/>
        <end position="176"/>
    </location>
</feature>
<dbReference type="Gene3D" id="1.10.1740.10">
    <property type="match status" value="1"/>
</dbReference>
<dbReference type="InterPro" id="IPR036388">
    <property type="entry name" value="WH-like_DNA-bd_sf"/>
</dbReference>
<gene>
    <name evidence="8" type="ORF">DXC51_04550</name>
</gene>
<dbReference type="GO" id="GO:0016987">
    <property type="term" value="F:sigma factor activity"/>
    <property type="evidence" value="ECO:0007669"/>
    <property type="project" value="UniProtKB-KW"/>
</dbReference>
<dbReference type="InterPro" id="IPR007627">
    <property type="entry name" value="RNA_pol_sigma70_r2"/>
</dbReference>
<dbReference type="SUPFAM" id="SSF88946">
    <property type="entry name" value="Sigma2 domain of RNA polymerase sigma factors"/>
    <property type="match status" value="1"/>
</dbReference>
<comment type="similarity">
    <text evidence="1">Belongs to the sigma-70 factor family. ECF subfamily.</text>
</comment>
<reference evidence="8" key="1">
    <citation type="submission" date="2018-08" db="EMBL/GenBank/DDBJ databases">
        <title>A genome reference for cultivated species of the human gut microbiota.</title>
        <authorList>
            <person name="Zou Y."/>
            <person name="Xue W."/>
            <person name="Luo G."/>
        </authorList>
    </citation>
    <scope>NUCLEOTIDE SEQUENCE [LARGE SCALE GENOMIC DNA]</scope>
    <source>
        <strain evidence="8">TF05-5AC</strain>
    </source>
</reference>
<accession>A0A3E3IBR3</accession>
<evidence type="ECO:0000259" key="6">
    <source>
        <dbReference type="Pfam" id="PF04542"/>
    </source>
</evidence>
<keyword evidence="4" id="KW-0238">DNA-binding</keyword>
<feature type="domain" description="RNA polymerase sigma-70 region 2" evidence="6">
    <location>
        <begin position="25"/>
        <end position="83"/>
    </location>
</feature>
<dbReference type="GeneID" id="97986173"/>
<name>A0A3E3IBR3_9FIRM</name>
<evidence type="ECO:0000256" key="1">
    <source>
        <dbReference type="ARBA" id="ARBA00010641"/>
    </source>
</evidence>
<dbReference type="Pfam" id="PF08281">
    <property type="entry name" value="Sigma70_r4_2"/>
    <property type="match status" value="1"/>
</dbReference>